<dbReference type="CDD" id="cd06850">
    <property type="entry name" value="biotinyl_domain"/>
    <property type="match status" value="1"/>
</dbReference>
<comment type="function">
    <text evidence="3">This protein is a component of the acetyl coenzyme A carboxylase complex; first, biotin carboxylase catalyzes the carboxylation of the carrier protein and then the transcarboxylase transfers the carboxyl group to form malonyl-CoA.</text>
</comment>
<feature type="domain" description="Lipoyl-binding" evidence="4">
    <location>
        <begin position="93"/>
        <end position="169"/>
    </location>
</feature>
<keyword evidence="2 3" id="KW-0092">Biotin</keyword>
<dbReference type="EMBL" id="JBHTBW010000019">
    <property type="protein sequence ID" value="MFC7440960.1"/>
    <property type="molecule type" value="Genomic_DNA"/>
</dbReference>
<dbReference type="InterPro" id="IPR001249">
    <property type="entry name" value="AcCoA_biotinCC"/>
</dbReference>
<dbReference type="Pfam" id="PF00364">
    <property type="entry name" value="Biotin_lipoyl"/>
    <property type="match status" value="1"/>
</dbReference>
<dbReference type="Gene3D" id="2.40.50.100">
    <property type="match status" value="1"/>
</dbReference>
<proteinExistence type="predicted"/>
<keyword evidence="3" id="KW-0444">Lipid biosynthesis</keyword>
<dbReference type="Proteomes" id="UP001596500">
    <property type="component" value="Unassembled WGS sequence"/>
</dbReference>
<dbReference type="InterPro" id="IPR050709">
    <property type="entry name" value="Biotin_Carboxyl_Carrier/Decarb"/>
</dbReference>
<dbReference type="InterPro" id="IPR011053">
    <property type="entry name" value="Single_hybrid_motif"/>
</dbReference>
<sequence length="171" mass="18383">MMAFKMHEIRELIRLIDESSIEEFEIDNDGTKITIKKAGERAVAVASQAPANVVATPPAPEAPLTAPQAPVTEEAPQVAASAKAEENVDDANLHKIVSPMVGTFYRAPAPDADPYVKEGDTVNAESVVCIVEAMKLMNEIEAEVRGTIVKVLVENGQLVEFGQPLFLVKTS</sequence>
<keyword evidence="5" id="KW-0436">Ligase</keyword>
<keyword evidence="3" id="KW-0443">Lipid metabolism</keyword>
<dbReference type="NCBIfam" id="TIGR00531">
    <property type="entry name" value="BCCP"/>
    <property type="match status" value="1"/>
</dbReference>
<keyword evidence="6" id="KW-1185">Reference proteome</keyword>
<keyword evidence="3" id="KW-0275">Fatty acid biosynthesis</keyword>
<dbReference type="PANTHER" id="PTHR45266">
    <property type="entry name" value="OXALOACETATE DECARBOXYLASE ALPHA CHAIN"/>
    <property type="match status" value="1"/>
</dbReference>
<dbReference type="PRINTS" id="PR01071">
    <property type="entry name" value="ACOABIOTINCC"/>
</dbReference>
<keyword evidence="3" id="KW-0276">Fatty acid metabolism</keyword>
<dbReference type="PANTHER" id="PTHR45266:SF3">
    <property type="entry name" value="OXALOACETATE DECARBOXYLASE ALPHA CHAIN"/>
    <property type="match status" value="1"/>
</dbReference>
<organism evidence="5 6">
    <name type="scientific">Laceyella putida</name>
    <dbReference type="NCBI Taxonomy" id="110101"/>
    <lineage>
        <taxon>Bacteria</taxon>
        <taxon>Bacillati</taxon>
        <taxon>Bacillota</taxon>
        <taxon>Bacilli</taxon>
        <taxon>Bacillales</taxon>
        <taxon>Thermoactinomycetaceae</taxon>
        <taxon>Laceyella</taxon>
    </lineage>
</organism>
<reference evidence="6" key="1">
    <citation type="journal article" date="2019" name="Int. J. Syst. Evol. Microbiol.">
        <title>The Global Catalogue of Microorganisms (GCM) 10K type strain sequencing project: providing services to taxonomists for standard genome sequencing and annotation.</title>
        <authorList>
            <consortium name="The Broad Institute Genomics Platform"/>
            <consortium name="The Broad Institute Genome Sequencing Center for Infectious Disease"/>
            <person name="Wu L."/>
            <person name="Ma J."/>
        </authorList>
    </citation>
    <scope>NUCLEOTIDE SEQUENCE [LARGE SCALE GENOMIC DNA]</scope>
    <source>
        <strain evidence="6">CGMCC 1.12942</strain>
    </source>
</reference>
<accession>A0ABW2RJ05</accession>
<evidence type="ECO:0000256" key="1">
    <source>
        <dbReference type="ARBA" id="ARBA00017562"/>
    </source>
</evidence>
<evidence type="ECO:0000313" key="6">
    <source>
        <dbReference type="Proteomes" id="UP001596500"/>
    </source>
</evidence>
<dbReference type="GO" id="GO:0003989">
    <property type="term" value="F:acetyl-CoA carboxylase activity"/>
    <property type="evidence" value="ECO:0007669"/>
    <property type="project" value="UniProtKB-EC"/>
</dbReference>
<dbReference type="InterPro" id="IPR000089">
    <property type="entry name" value="Biotin_lipoyl"/>
</dbReference>
<evidence type="ECO:0000259" key="4">
    <source>
        <dbReference type="PROSITE" id="PS50968"/>
    </source>
</evidence>
<protein>
    <recommendedName>
        <fullName evidence="1 3">Biotin carboxyl carrier protein of acetyl-CoA carboxylase</fullName>
    </recommendedName>
</protein>
<name>A0ABW2RJ05_9BACL</name>
<comment type="caution">
    <text evidence="5">The sequence shown here is derived from an EMBL/GenBank/DDBJ whole genome shotgun (WGS) entry which is preliminary data.</text>
</comment>
<dbReference type="NCBIfam" id="NF005457">
    <property type="entry name" value="PRK07051.1"/>
    <property type="match status" value="1"/>
</dbReference>
<dbReference type="RefSeq" id="WP_379864240.1">
    <property type="nucleotide sequence ID" value="NZ_JBHTBW010000019.1"/>
</dbReference>
<evidence type="ECO:0000256" key="2">
    <source>
        <dbReference type="ARBA" id="ARBA00023267"/>
    </source>
</evidence>
<evidence type="ECO:0000256" key="3">
    <source>
        <dbReference type="RuleBase" id="RU364072"/>
    </source>
</evidence>
<evidence type="ECO:0000313" key="5">
    <source>
        <dbReference type="EMBL" id="MFC7440960.1"/>
    </source>
</evidence>
<comment type="pathway">
    <text evidence="3">Lipid metabolism; fatty acid biosynthesis.</text>
</comment>
<gene>
    <name evidence="5" type="primary">accB</name>
    <name evidence="5" type="ORF">ACFQNG_07310</name>
</gene>
<dbReference type="SUPFAM" id="SSF51230">
    <property type="entry name" value="Single hybrid motif"/>
    <property type="match status" value="1"/>
</dbReference>
<dbReference type="PROSITE" id="PS50968">
    <property type="entry name" value="BIOTINYL_LIPOYL"/>
    <property type="match status" value="1"/>
</dbReference>